<comment type="caution">
    <text evidence="1">The sequence shown here is derived from an EMBL/GenBank/DDBJ whole genome shotgun (WGS) entry which is preliminary data.</text>
</comment>
<dbReference type="Gene3D" id="1.20.120.450">
    <property type="entry name" value="dinb family like domain"/>
    <property type="match status" value="1"/>
</dbReference>
<organism evidence="1 2">
    <name type="scientific">Luteipulveratus halotolerans</name>
    <dbReference type="NCBI Taxonomy" id="1631356"/>
    <lineage>
        <taxon>Bacteria</taxon>
        <taxon>Bacillati</taxon>
        <taxon>Actinomycetota</taxon>
        <taxon>Actinomycetes</taxon>
        <taxon>Micrococcales</taxon>
        <taxon>Dermacoccaceae</taxon>
        <taxon>Luteipulveratus</taxon>
    </lineage>
</organism>
<dbReference type="Proteomes" id="UP000037397">
    <property type="component" value="Unassembled WGS sequence"/>
</dbReference>
<evidence type="ECO:0000313" key="1">
    <source>
        <dbReference type="EMBL" id="KNX38633.1"/>
    </source>
</evidence>
<dbReference type="InterPro" id="IPR007061">
    <property type="entry name" value="MST-like"/>
</dbReference>
<evidence type="ECO:0008006" key="3">
    <source>
        <dbReference type="Google" id="ProtNLM"/>
    </source>
</evidence>
<dbReference type="SUPFAM" id="SSF109854">
    <property type="entry name" value="DinB/YfiT-like putative metalloenzymes"/>
    <property type="match status" value="1"/>
</dbReference>
<dbReference type="InterPro" id="IPR034660">
    <property type="entry name" value="DinB/YfiT-like"/>
</dbReference>
<gene>
    <name evidence="1" type="ORF">VV01_18190</name>
</gene>
<accession>A0A0L6CM79</accession>
<dbReference type="STRING" id="1631356.VV01_18190"/>
<reference evidence="2" key="1">
    <citation type="submission" date="2015-03" db="EMBL/GenBank/DDBJ databases">
        <title>Luteipulveratus halotolerans sp. nov., a novel actinobacterium (Dermacoccaceae) from Sarawak, Malaysia.</title>
        <authorList>
            <person name="Juboi H."/>
            <person name="Basik A."/>
            <person name="Shamsul S.S."/>
            <person name="Arnold P."/>
            <person name="Schmitt E.K."/>
            <person name="Sanglier J.-J."/>
            <person name="Yeo T."/>
        </authorList>
    </citation>
    <scope>NUCLEOTIDE SEQUENCE [LARGE SCALE GENOMIC DNA]</scope>
    <source>
        <strain evidence="2">C296001</strain>
    </source>
</reference>
<keyword evidence="2" id="KW-1185">Reference proteome</keyword>
<evidence type="ECO:0000313" key="2">
    <source>
        <dbReference type="Proteomes" id="UP000037397"/>
    </source>
</evidence>
<proteinExistence type="predicted"/>
<sequence>MNADRPTSDHPTSESAAADRETALMLAALQSQRAHVLQMVGGLTEEQARRAVLPSGWHCLGLLKHLAVSDEYYWFTCAVGGEPVDASLFEDRGDWQVSDDQGLDDLVRFYRSSCERSDAVLAATTLDAAPAYTDPQWQSWGMAYPDVRSVVMHVITETAVHAGQLDAARELIDGRQWVVLD</sequence>
<dbReference type="AlphaFoldDB" id="A0A0L6CM79"/>
<dbReference type="Pfam" id="PF04978">
    <property type="entry name" value="MST"/>
    <property type="match status" value="1"/>
</dbReference>
<protein>
    <recommendedName>
        <fullName evidence="3">Mini-circle protein</fullName>
    </recommendedName>
</protein>
<dbReference type="OrthoDB" id="4548523at2"/>
<name>A0A0L6CM79_9MICO</name>
<dbReference type="EMBL" id="LAIR01000002">
    <property type="protein sequence ID" value="KNX38633.1"/>
    <property type="molecule type" value="Genomic_DNA"/>
</dbReference>